<gene>
    <name evidence="5" type="ORF">H0486_13175</name>
</gene>
<sequence length="264" mass="30521">MKINRIGYNYTHSKNFSLSRPTGSGDYLLLHIKTPAMVLLQGAEHYASKNSVIIFNKGTPQLYYACGDSYANDFIHFDIDSEMDLRTLPLDTIIPLPSTTQIRKLFKDIYLEFISNNQKRMESIDLLLRLLFVKIGEQASYHPDNPVLFDYYDKLLELRSLIYRHPEEKWTITRLSQLTNLSPSYFQRLYKQTFGVSCISDAITSKIEYAKTSLAASGGTIREISSLCGYDNEEHFMRQFKKFVGMTPSEYRKRIISKSIDISQ</sequence>
<evidence type="ECO:0000256" key="1">
    <source>
        <dbReference type="ARBA" id="ARBA00023015"/>
    </source>
</evidence>
<dbReference type="SMART" id="SM00342">
    <property type="entry name" value="HTH_ARAC"/>
    <property type="match status" value="1"/>
</dbReference>
<dbReference type="SUPFAM" id="SSF51215">
    <property type="entry name" value="Regulatory protein AraC"/>
    <property type="match status" value="1"/>
</dbReference>
<dbReference type="InterPro" id="IPR018060">
    <property type="entry name" value="HTH_AraC"/>
</dbReference>
<evidence type="ECO:0000313" key="5">
    <source>
        <dbReference type="EMBL" id="MBB2183824.1"/>
    </source>
</evidence>
<dbReference type="Pfam" id="PF12833">
    <property type="entry name" value="HTH_18"/>
    <property type="match status" value="1"/>
</dbReference>
<dbReference type="EMBL" id="JACEGA010000001">
    <property type="protein sequence ID" value="MBB2183824.1"/>
    <property type="molecule type" value="Genomic_DNA"/>
</dbReference>
<dbReference type="AlphaFoldDB" id="A0A839K228"/>
<evidence type="ECO:0000256" key="3">
    <source>
        <dbReference type="ARBA" id="ARBA00023163"/>
    </source>
</evidence>
<dbReference type="GO" id="GO:0043565">
    <property type="term" value="F:sequence-specific DNA binding"/>
    <property type="evidence" value="ECO:0007669"/>
    <property type="project" value="InterPro"/>
</dbReference>
<dbReference type="SUPFAM" id="SSF46689">
    <property type="entry name" value="Homeodomain-like"/>
    <property type="match status" value="2"/>
</dbReference>
<organism evidence="5 6">
    <name type="scientific">Variimorphobacter saccharofermentans</name>
    <dbReference type="NCBI Taxonomy" id="2755051"/>
    <lineage>
        <taxon>Bacteria</taxon>
        <taxon>Bacillati</taxon>
        <taxon>Bacillota</taxon>
        <taxon>Clostridia</taxon>
        <taxon>Lachnospirales</taxon>
        <taxon>Lachnospiraceae</taxon>
        <taxon>Variimorphobacter</taxon>
    </lineage>
</organism>
<protein>
    <submittedName>
        <fullName evidence="5">Helix-turn-helix transcriptional regulator</fullName>
    </submittedName>
</protein>
<dbReference type="InterPro" id="IPR037923">
    <property type="entry name" value="HTH-like"/>
</dbReference>
<dbReference type="PROSITE" id="PS00041">
    <property type="entry name" value="HTH_ARAC_FAMILY_1"/>
    <property type="match status" value="1"/>
</dbReference>
<keyword evidence="3" id="KW-0804">Transcription</keyword>
<dbReference type="PANTHER" id="PTHR43280">
    <property type="entry name" value="ARAC-FAMILY TRANSCRIPTIONAL REGULATOR"/>
    <property type="match status" value="1"/>
</dbReference>
<dbReference type="PROSITE" id="PS01124">
    <property type="entry name" value="HTH_ARAC_FAMILY_2"/>
    <property type="match status" value="1"/>
</dbReference>
<dbReference type="InterPro" id="IPR020449">
    <property type="entry name" value="Tscrpt_reg_AraC-type_HTH"/>
</dbReference>
<dbReference type="RefSeq" id="WP_228353447.1">
    <property type="nucleotide sequence ID" value="NZ_JACEGA010000001.1"/>
</dbReference>
<name>A0A839K228_9FIRM</name>
<dbReference type="PANTHER" id="PTHR43280:SF2">
    <property type="entry name" value="HTH-TYPE TRANSCRIPTIONAL REGULATOR EXSA"/>
    <property type="match status" value="1"/>
</dbReference>
<proteinExistence type="predicted"/>
<dbReference type="PRINTS" id="PR00032">
    <property type="entry name" value="HTHARAC"/>
</dbReference>
<evidence type="ECO:0000259" key="4">
    <source>
        <dbReference type="PROSITE" id="PS01124"/>
    </source>
</evidence>
<dbReference type="GO" id="GO:0003700">
    <property type="term" value="F:DNA-binding transcription factor activity"/>
    <property type="evidence" value="ECO:0007669"/>
    <property type="project" value="InterPro"/>
</dbReference>
<dbReference type="InterPro" id="IPR009057">
    <property type="entry name" value="Homeodomain-like_sf"/>
</dbReference>
<dbReference type="InterPro" id="IPR018062">
    <property type="entry name" value="HTH_AraC-typ_CS"/>
</dbReference>
<accession>A0A839K228</accession>
<feature type="domain" description="HTH araC/xylS-type" evidence="4">
    <location>
        <begin position="156"/>
        <end position="254"/>
    </location>
</feature>
<comment type="caution">
    <text evidence="5">The sequence shown here is derived from an EMBL/GenBank/DDBJ whole genome shotgun (WGS) entry which is preliminary data.</text>
</comment>
<keyword evidence="2" id="KW-0238">DNA-binding</keyword>
<evidence type="ECO:0000313" key="6">
    <source>
        <dbReference type="Proteomes" id="UP000574276"/>
    </source>
</evidence>
<evidence type="ECO:0000256" key="2">
    <source>
        <dbReference type="ARBA" id="ARBA00023125"/>
    </source>
</evidence>
<dbReference type="Gene3D" id="1.10.10.60">
    <property type="entry name" value="Homeodomain-like"/>
    <property type="match status" value="2"/>
</dbReference>
<dbReference type="Proteomes" id="UP000574276">
    <property type="component" value="Unassembled WGS sequence"/>
</dbReference>
<keyword evidence="1" id="KW-0805">Transcription regulation</keyword>
<keyword evidence="6" id="KW-1185">Reference proteome</keyword>
<reference evidence="5 6" key="1">
    <citation type="submission" date="2020-07" db="EMBL/GenBank/DDBJ databases">
        <title>Characterization and genome sequencing of isolate MD1, a novel member within the family Lachnospiraceae.</title>
        <authorList>
            <person name="Rettenmaier R."/>
            <person name="Di Bello L."/>
            <person name="Zinser C."/>
            <person name="Scheitz K."/>
            <person name="Liebl W."/>
            <person name="Zverlov V."/>
        </authorList>
    </citation>
    <scope>NUCLEOTIDE SEQUENCE [LARGE SCALE GENOMIC DNA]</scope>
    <source>
        <strain evidence="5 6">MD1</strain>
    </source>
</reference>